<dbReference type="SUPFAM" id="SSF56112">
    <property type="entry name" value="Protein kinase-like (PK-like)"/>
    <property type="match status" value="1"/>
</dbReference>
<dbReference type="PANTHER" id="PTHR48006:SF66">
    <property type="entry name" value="PROTEIN KINASE DOMAIN-CONTAINING PROTEIN"/>
    <property type="match status" value="1"/>
</dbReference>
<evidence type="ECO:0000256" key="3">
    <source>
        <dbReference type="SAM" id="SignalP"/>
    </source>
</evidence>
<dbReference type="Pfam" id="PF06884">
    <property type="entry name" value="DUF1264"/>
    <property type="match status" value="1"/>
</dbReference>
<dbReference type="GO" id="GO:0004672">
    <property type="term" value="F:protein kinase activity"/>
    <property type="evidence" value="ECO:0007669"/>
    <property type="project" value="InterPro"/>
</dbReference>
<dbReference type="GO" id="GO:0005524">
    <property type="term" value="F:ATP binding"/>
    <property type="evidence" value="ECO:0007669"/>
    <property type="project" value="InterPro"/>
</dbReference>
<dbReference type="InterPro" id="IPR051824">
    <property type="entry name" value="LRR_Rcpt-Like_S/T_Kinase"/>
</dbReference>
<dbReference type="Pfam" id="PF07714">
    <property type="entry name" value="PK_Tyr_Ser-Thr"/>
    <property type="match status" value="1"/>
</dbReference>
<evidence type="ECO:0000259" key="4">
    <source>
        <dbReference type="PROSITE" id="PS50011"/>
    </source>
</evidence>
<dbReference type="InterPro" id="IPR011009">
    <property type="entry name" value="Kinase-like_dom_sf"/>
</dbReference>
<dbReference type="Gene3D" id="1.10.510.10">
    <property type="entry name" value="Transferase(Phosphotransferase) domain 1"/>
    <property type="match status" value="1"/>
</dbReference>
<gene>
    <name evidence="5" type="ORF">FPE_LOCUS7570</name>
</gene>
<accession>A0AAD1Z2N1</accession>
<dbReference type="AlphaFoldDB" id="A0AAD1Z2N1"/>
<dbReference type="Proteomes" id="UP000834106">
    <property type="component" value="Chromosome 4"/>
</dbReference>
<feature type="domain" description="Protein kinase" evidence="4">
    <location>
        <begin position="1"/>
        <end position="242"/>
    </location>
</feature>
<sequence length="432" mass="48959">MTTVASMSRAFFSFMFTLTLLPFFKATTVLAESGSLPEEESKSHIGILLDGSVVAVKQLSSKSKQGNREFVNEIGMISGLHHPNLVKLYGCCIEGNQLLLVYEYMENNSLAGALFAKLDEDDNMHISTRVAGTIGYMAPEYAMWGYLTYKADVYSFGVVALEIVAGKNNMKYRPNDTFVCLLDWAMVLQNKGRFMELVDPRLGSNFDKEEAERMIKVALLCTNPSPALRPTTSTILRKYPMAARYVRSLVGDQGRLRVDEGKIMLRVKYHVELLKYHCAKNLLSFTGVEYIISDRIFETLGPREQKLWHSHDYIRAMGESSCSRMIQKPELRDLARSYGKFWCTWQVDRGDRLPLGAPALMMSPQGVNVGMVDLVKKMDDNYRISSEELKISRMDIAIPEMTNSYADYWMQTGKGFAVDVEKTYMVLRAPFP</sequence>
<protein>
    <recommendedName>
        <fullName evidence="4">Protein kinase domain-containing protein</fullName>
    </recommendedName>
</protein>
<evidence type="ECO:0000256" key="1">
    <source>
        <dbReference type="ARBA" id="ARBA00004479"/>
    </source>
</evidence>
<evidence type="ECO:0000313" key="6">
    <source>
        <dbReference type="Proteomes" id="UP000834106"/>
    </source>
</evidence>
<keyword evidence="3" id="KW-0732">Signal</keyword>
<keyword evidence="6" id="KW-1185">Reference proteome</keyword>
<feature type="signal peptide" evidence="3">
    <location>
        <begin position="1"/>
        <end position="31"/>
    </location>
</feature>
<dbReference type="PANTHER" id="PTHR48006">
    <property type="entry name" value="LEUCINE-RICH REPEAT-CONTAINING PROTEIN DDB_G0281931-RELATED"/>
    <property type="match status" value="1"/>
</dbReference>
<dbReference type="InterPro" id="IPR010686">
    <property type="entry name" value="OBAP-like"/>
</dbReference>
<feature type="chain" id="PRO_5042009455" description="Protein kinase domain-containing protein" evidence="3">
    <location>
        <begin position="32"/>
        <end position="432"/>
    </location>
</feature>
<organism evidence="5 6">
    <name type="scientific">Fraxinus pennsylvanica</name>
    <dbReference type="NCBI Taxonomy" id="56036"/>
    <lineage>
        <taxon>Eukaryota</taxon>
        <taxon>Viridiplantae</taxon>
        <taxon>Streptophyta</taxon>
        <taxon>Embryophyta</taxon>
        <taxon>Tracheophyta</taxon>
        <taxon>Spermatophyta</taxon>
        <taxon>Magnoliopsida</taxon>
        <taxon>eudicotyledons</taxon>
        <taxon>Gunneridae</taxon>
        <taxon>Pentapetalae</taxon>
        <taxon>asterids</taxon>
        <taxon>lamiids</taxon>
        <taxon>Lamiales</taxon>
        <taxon>Oleaceae</taxon>
        <taxon>Oleeae</taxon>
        <taxon>Fraxinus</taxon>
    </lineage>
</organism>
<dbReference type="PROSITE" id="PS50011">
    <property type="entry name" value="PROTEIN_KINASE_DOM"/>
    <property type="match status" value="1"/>
</dbReference>
<dbReference type="Gene3D" id="3.30.200.20">
    <property type="entry name" value="Phosphorylase Kinase, domain 1"/>
    <property type="match status" value="1"/>
</dbReference>
<name>A0AAD1Z2N1_9LAMI</name>
<proteinExistence type="inferred from homology"/>
<dbReference type="InterPro" id="IPR000719">
    <property type="entry name" value="Prot_kinase_dom"/>
</dbReference>
<comment type="subcellular location">
    <subcellularLocation>
        <location evidence="1">Membrane</location>
        <topology evidence="1">Single-pass type I membrane protein</topology>
    </subcellularLocation>
</comment>
<comment type="similarity">
    <text evidence="2">Belongs to the OBAP family.</text>
</comment>
<evidence type="ECO:0000256" key="2">
    <source>
        <dbReference type="ARBA" id="ARBA00009740"/>
    </source>
</evidence>
<dbReference type="EMBL" id="OU503039">
    <property type="protein sequence ID" value="CAI9760140.1"/>
    <property type="molecule type" value="Genomic_DNA"/>
</dbReference>
<reference evidence="5" key="1">
    <citation type="submission" date="2023-05" db="EMBL/GenBank/DDBJ databases">
        <authorList>
            <person name="Huff M."/>
        </authorList>
    </citation>
    <scope>NUCLEOTIDE SEQUENCE</scope>
</reference>
<dbReference type="InterPro" id="IPR001245">
    <property type="entry name" value="Ser-Thr/Tyr_kinase_cat_dom"/>
</dbReference>
<evidence type="ECO:0000313" key="5">
    <source>
        <dbReference type="EMBL" id="CAI9760140.1"/>
    </source>
</evidence>
<dbReference type="GO" id="GO:0016020">
    <property type="term" value="C:membrane"/>
    <property type="evidence" value="ECO:0007669"/>
    <property type="project" value="UniProtKB-SubCell"/>
</dbReference>